<proteinExistence type="predicted"/>
<dbReference type="AlphaFoldDB" id="A0A0R1GF98"/>
<reference evidence="1 2" key="1">
    <citation type="journal article" date="2015" name="Genome Announc.">
        <title>Expanding the biotechnology potential of lactobacilli through comparative genomics of 213 strains and associated genera.</title>
        <authorList>
            <person name="Sun Z."/>
            <person name="Harris H.M."/>
            <person name="McCann A."/>
            <person name="Guo C."/>
            <person name="Argimon S."/>
            <person name="Zhang W."/>
            <person name="Yang X."/>
            <person name="Jeffery I.B."/>
            <person name="Cooney J.C."/>
            <person name="Kagawa T.F."/>
            <person name="Liu W."/>
            <person name="Song Y."/>
            <person name="Salvetti E."/>
            <person name="Wrobel A."/>
            <person name="Rasinkangas P."/>
            <person name="Parkhill J."/>
            <person name="Rea M.C."/>
            <person name="O'Sullivan O."/>
            <person name="Ritari J."/>
            <person name="Douillard F.P."/>
            <person name="Paul Ross R."/>
            <person name="Yang R."/>
            <person name="Briner A.E."/>
            <person name="Felis G.E."/>
            <person name="de Vos W.M."/>
            <person name="Barrangou R."/>
            <person name="Klaenhammer T.R."/>
            <person name="Caufield P.W."/>
            <person name="Cui Y."/>
            <person name="Zhang H."/>
            <person name="O'Toole P.W."/>
        </authorList>
    </citation>
    <scope>NUCLEOTIDE SEQUENCE [LARGE SCALE GENOMIC DNA]</scope>
    <source>
        <strain evidence="1 2">DSM 20003</strain>
    </source>
</reference>
<dbReference type="STRING" id="1423726.FC07_GL001878"/>
<dbReference type="PATRIC" id="fig|1423726.3.peg.1948"/>
<dbReference type="Proteomes" id="UP000051461">
    <property type="component" value="Unassembled WGS sequence"/>
</dbReference>
<protein>
    <recommendedName>
        <fullName evidence="3">Dithiol-disulfide isomerase</fullName>
    </recommendedName>
</protein>
<dbReference type="InterPro" id="IPR036249">
    <property type="entry name" value="Thioredoxin-like_sf"/>
</dbReference>
<accession>A0A0R1GF98</accession>
<name>A0A0R1GF98_9LACO</name>
<comment type="caution">
    <text evidence="1">The sequence shown here is derived from an EMBL/GenBank/DDBJ whole genome shotgun (WGS) entry which is preliminary data.</text>
</comment>
<organism evidence="1 2">
    <name type="scientific">Loigolactobacillus bifermentans DSM 20003</name>
    <dbReference type="NCBI Taxonomy" id="1423726"/>
    <lineage>
        <taxon>Bacteria</taxon>
        <taxon>Bacillati</taxon>
        <taxon>Bacillota</taxon>
        <taxon>Bacilli</taxon>
        <taxon>Lactobacillales</taxon>
        <taxon>Lactobacillaceae</taxon>
        <taxon>Loigolactobacillus</taxon>
    </lineage>
</organism>
<evidence type="ECO:0008006" key="3">
    <source>
        <dbReference type="Google" id="ProtNLM"/>
    </source>
</evidence>
<dbReference type="Gene3D" id="3.40.30.10">
    <property type="entry name" value="Glutaredoxin"/>
    <property type="match status" value="1"/>
</dbReference>
<gene>
    <name evidence="1" type="ORF">FC07_GL001878</name>
</gene>
<dbReference type="Pfam" id="PF13743">
    <property type="entry name" value="Thioredoxin_5"/>
    <property type="match status" value="1"/>
</dbReference>
<sequence length="209" mass="23825">MEDAIVLEVYLFVNPIGENCLAAESSVLKLATARHEKVHYQFLPLVNLNTVERVMDRQQLNSHDLNQRNHVFQTIYHAALDYKAALFQGKRKGQQFLMALQQALNLDHRAYSDDLITSLADQARLDPAMFQEDRRAKLAQESFESDQRIACEMGIQDHPSAVIFNYDNPAKNYGILVEDCTSFETLNTICDDYLKQAPAPVFHGNLHTL</sequence>
<dbReference type="SUPFAM" id="SSF52833">
    <property type="entry name" value="Thioredoxin-like"/>
    <property type="match status" value="1"/>
</dbReference>
<dbReference type="EMBL" id="AZDA01000137">
    <property type="protein sequence ID" value="KRK32744.1"/>
    <property type="molecule type" value="Genomic_DNA"/>
</dbReference>
<keyword evidence="2" id="KW-1185">Reference proteome</keyword>
<evidence type="ECO:0000313" key="2">
    <source>
        <dbReference type="Proteomes" id="UP000051461"/>
    </source>
</evidence>
<evidence type="ECO:0000313" key="1">
    <source>
        <dbReference type="EMBL" id="KRK32744.1"/>
    </source>
</evidence>